<evidence type="ECO:0008006" key="3">
    <source>
        <dbReference type="Google" id="ProtNLM"/>
    </source>
</evidence>
<dbReference type="InterPro" id="IPR047676">
    <property type="entry name" value="FxLYD_dom"/>
</dbReference>
<dbReference type="Proteomes" id="UP000070483">
    <property type="component" value="Unassembled WGS sequence"/>
</dbReference>
<dbReference type="PATRIC" id="fig|157687.3.peg.1505"/>
<accession>A0A134A8Q4</accession>
<dbReference type="PROSITE" id="PS51257">
    <property type="entry name" value="PROKAR_LIPOPROTEIN"/>
    <property type="match status" value="1"/>
</dbReference>
<keyword evidence="2" id="KW-1185">Reference proteome</keyword>
<dbReference type="EMBL" id="LSDD01000105">
    <property type="protein sequence ID" value="KXB64105.1"/>
    <property type="molecule type" value="Genomic_DNA"/>
</dbReference>
<evidence type="ECO:0000313" key="1">
    <source>
        <dbReference type="EMBL" id="KXB64105.1"/>
    </source>
</evidence>
<dbReference type="AlphaFoldDB" id="A0A134A8Q4"/>
<dbReference type="NCBIfam" id="NF038353">
    <property type="entry name" value="FxLYD_dom"/>
    <property type="match status" value="1"/>
</dbReference>
<name>A0A134A8Q4_9FUSO</name>
<evidence type="ECO:0000313" key="2">
    <source>
        <dbReference type="Proteomes" id="UP000070483"/>
    </source>
</evidence>
<comment type="caution">
    <text evidence="1">The sequence shown here is derived from an EMBL/GenBank/DDBJ whole genome shotgun (WGS) entry which is preliminary data.</text>
</comment>
<reference evidence="2" key="1">
    <citation type="submission" date="2016-01" db="EMBL/GenBank/DDBJ databases">
        <authorList>
            <person name="Mitreva M."/>
            <person name="Pepin K.H."/>
            <person name="Mihindukulasuriya K.A."/>
            <person name="Fulton R."/>
            <person name="Fronick C."/>
            <person name="O'Laughlin M."/>
            <person name="Miner T."/>
            <person name="Herter B."/>
            <person name="Rosa B.A."/>
            <person name="Cordes M."/>
            <person name="Tomlinson C."/>
            <person name="Wollam A."/>
            <person name="Palsikar V.B."/>
            <person name="Mardis E.R."/>
            <person name="Wilson R.K."/>
        </authorList>
    </citation>
    <scope>NUCLEOTIDE SEQUENCE [LARGE SCALE GENOMIC DNA]</scope>
    <source>
        <strain evidence="2">KA00185</strain>
    </source>
</reference>
<protein>
    <recommendedName>
        <fullName evidence="3">Lipoprotein</fullName>
    </recommendedName>
</protein>
<dbReference type="STRING" id="157687.HMPREF3180_01513"/>
<organism evidence="1 2">
    <name type="scientific">Leptotrichia wadei</name>
    <dbReference type="NCBI Taxonomy" id="157687"/>
    <lineage>
        <taxon>Bacteria</taxon>
        <taxon>Fusobacteriati</taxon>
        <taxon>Fusobacteriota</taxon>
        <taxon>Fusobacteriia</taxon>
        <taxon>Fusobacteriales</taxon>
        <taxon>Leptotrichiaceae</taxon>
        <taxon>Leptotrichia</taxon>
    </lineage>
</organism>
<proteinExistence type="predicted"/>
<sequence>MNFIKRKEKVKKRILLFGIMLGTSSCGIIGGVGSVVGGTIKAAGGVTGAVIGTTGKLIGGIIGGSDGEIKAKNTKYKFSNAEVEISGGKTIVTGILTHNGVTKKNLTIEIPCFDKNGAKIGDAVDNISSLVKNEKWEFQAILNTNETKTCKLKDTYIYERNMNMVIEGNDEDNDNIHNVEEK</sequence>
<gene>
    <name evidence="1" type="ORF">HMPREF3180_01513</name>
</gene>